<name>A0ABT5LM95_9GAMM</name>
<feature type="non-terminal residue" evidence="1">
    <location>
        <position position="1"/>
    </location>
</feature>
<accession>A0ABT5LM95</accession>
<sequence>HVFGDRSRKTLDKLLALLSPFNIRFYCTDDYAVYDSLYERIPFARQK</sequence>
<dbReference type="EMBL" id="JAQRFI010000103">
    <property type="protein sequence ID" value="MDC9591571.1"/>
    <property type="molecule type" value="Genomic_DNA"/>
</dbReference>
<dbReference type="Proteomes" id="UP001217178">
    <property type="component" value="Unassembled WGS sequence"/>
</dbReference>
<dbReference type="Pfam" id="PF03400">
    <property type="entry name" value="DDE_Tnp_IS1"/>
    <property type="match status" value="1"/>
</dbReference>
<protein>
    <submittedName>
        <fullName evidence="1">IS1 family transposase</fullName>
    </submittedName>
</protein>
<comment type="caution">
    <text evidence="1">The sequence shown here is derived from an EMBL/GenBank/DDBJ whole genome shotgun (WGS) entry which is preliminary data.</text>
</comment>
<evidence type="ECO:0000313" key="1">
    <source>
        <dbReference type="EMBL" id="MDC9591571.1"/>
    </source>
</evidence>
<keyword evidence="2" id="KW-1185">Reference proteome</keyword>
<dbReference type="InterPro" id="IPR005063">
    <property type="entry name" value="Transposase_27"/>
</dbReference>
<proteinExistence type="predicted"/>
<gene>
    <name evidence="1" type="ORF">PSI23_20385</name>
</gene>
<reference evidence="1 2" key="1">
    <citation type="submission" date="2023-02" db="EMBL/GenBank/DDBJ databases">
        <title>Entomopathogenic bacteria.</title>
        <authorList>
            <person name="Machado R.A."/>
        </authorList>
    </citation>
    <scope>NUCLEOTIDE SEQUENCE [LARGE SCALE GENOMIC DNA]</scope>
    <source>
        <strain evidence="1 2">XENO-10</strain>
    </source>
</reference>
<evidence type="ECO:0000313" key="2">
    <source>
        <dbReference type="Proteomes" id="UP001217178"/>
    </source>
</evidence>
<organism evidence="1 2">
    <name type="scientific">Xenorhabdus yunnanensis</name>
    <dbReference type="NCBI Taxonomy" id="3025878"/>
    <lineage>
        <taxon>Bacteria</taxon>
        <taxon>Pseudomonadati</taxon>
        <taxon>Pseudomonadota</taxon>
        <taxon>Gammaproteobacteria</taxon>
        <taxon>Enterobacterales</taxon>
        <taxon>Morganellaceae</taxon>
        <taxon>Xenorhabdus</taxon>
    </lineage>
</organism>
<dbReference type="RefSeq" id="WP_273556785.1">
    <property type="nucleotide sequence ID" value="NZ_JAQRFI010000103.1"/>
</dbReference>